<keyword evidence="1" id="KW-0175">Coiled coil</keyword>
<dbReference type="SUPFAM" id="SSF53300">
    <property type="entry name" value="vWA-like"/>
    <property type="match status" value="1"/>
</dbReference>
<name>A0A6N2R3I0_9FIRM</name>
<evidence type="ECO:0000313" key="3">
    <source>
        <dbReference type="EMBL" id="VYS75367.1"/>
    </source>
</evidence>
<feature type="domain" description="Cobalamin biosynthesis protein CobT VWA" evidence="2">
    <location>
        <begin position="393"/>
        <end position="451"/>
    </location>
</feature>
<reference evidence="3" key="1">
    <citation type="submission" date="2019-11" db="EMBL/GenBank/DDBJ databases">
        <authorList>
            <person name="Feng L."/>
        </authorList>
    </citation>
    <scope>NUCLEOTIDE SEQUENCE</scope>
    <source>
        <strain evidence="3">BgluceraseaLFYP119</strain>
    </source>
</reference>
<feature type="domain" description="Cobalamin biosynthesis protein CobT VWA" evidence="2">
    <location>
        <begin position="478"/>
        <end position="528"/>
    </location>
</feature>
<dbReference type="Gene3D" id="3.40.50.410">
    <property type="entry name" value="von Willebrand factor, type A domain"/>
    <property type="match status" value="1"/>
</dbReference>
<accession>A0A6N2R3I0</accession>
<sequence>MNKDEILELDNSRFELENRIQNLLWTVSGDYGLEIRPDVSLFLRSESIALYDGIKQGAFARYYDKECMGLYLVKKVFLQADEGALTLLAQLCIEEAVGERICIERPGVKSMQRQAFEDILEQEFEEMPSPGDYLGRLKAAVLRRRLEGSSYRVEKKLQGFLDLVVSSSETKDTMELIRVIDQLYNSLVDPSFERLHGNLEKVLSVTMKELSDYPWEDFLTEELYEEALESYAAQLTNQITGLEDQAVTEEMEENRRKKHRITVVSQEALEKAYTYVELNYGKTYLSKREEKRMNDLMCRGIHSDCSLYFTEGVLKNPVKRNYQFEYAKRLKNKNIWLYHDKHRIVKHNIAALTDILKKSLALRSEPENVLSDRGTILPSRLWRVGRSSEARLFQRELKADAADFVVDILIDASGSQMGRQGEVAIQAYIISEALSNVEIPHRVMSFCTFWDYTILHRFREYDAPRSANEDIFNYVTSSNNRDGLAIKTAGYSLLQREEEKKILIVLSDGRPYDMIVNRPNAKNPKPYHGKTAVLDTATEVRRLRNLDVSVLGVFAGEEKDLSTEKKIFGKDFAYIRDIRNFSKIVGRYLKKQLEAEELE</sequence>
<feature type="coiled-coil region" evidence="1">
    <location>
        <begin position="225"/>
        <end position="252"/>
    </location>
</feature>
<proteinExistence type="predicted"/>
<dbReference type="EMBL" id="CACRST010000006">
    <property type="protein sequence ID" value="VYS75367.1"/>
    <property type="molecule type" value="Genomic_DNA"/>
</dbReference>
<gene>
    <name evidence="3" type="ORF">BGLFYP119_00451</name>
</gene>
<dbReference type="PANTHER" id="PTHR41248">
    <property type="entry name" value="NORD PROTEIN"/>
    <property type="match status" value="1"/>
</dbReference>
<dbReference type="InterPro" id="IPR025861">
    <property type="entry name" value="CobT_VWA_dom"/>
</dbReference>
<evidence type="ECO:0000259" key="2">
    <source>
        <dbReference type="Pfam" id="PF11775"/>
    </source>
</evidence>
<organism evidence="3">
    <name type="scientific">Blautia glucerasea</name>
    <dbReference type="NCBI Taxonomy" id="536633"/>
    <lineage>
        <taxon>Bacteria</taxon>
        <taxon>Bacillati</taxon>
        <taxon>Bacillota</taxon>
        <taxon>Clostridia</taxon>
        <taxon>Lachnospirales</taxon>
        <taxon>Lachnospiraceae</taxon>
        <taxon>Blautia</taxon>
    </lineage>
</organism>
<dbReference type="Pfam" id="PF11775">
    <property type="entry name" value="CobT_C"/>
    <property type="match status" value="2"/>
</dbReference>
<dbReference type="AlphaFoldDB" id="A0A6N2R3I0"/>
<dbReference type="InterPro" id="IPR051928">
    <property type="entry name" value="NorD/CobT"/>
</dbReference>
<dbReference type="PANTHER" id="PTHR41248:SF1">
    <property type="entry name" value="NORD PROTEIN"/>
    <property type="match status" value="1"/>
</dbReference>
<evidence type="ECO:0000256" key="1">
    <source>
        <dbReference type="SAM" id="Coils"/>
    </source>
</evidence>
<dbReference type="InterPro" id="IPR036465">
    <property type="entry name" value="vWFA_dom_sf"/>
</dbReference>
<protein>
    <submittedName>
        <fullName evidence="3">Cobalamin biosynthesis protein CobT VWA domain protein</fullName>
    </submittedName>
</protein>